<protein>
    <submittedName>
        <fullName evidence="3">Uncharacterized protein</fullName>
    </submittedName>
</protein>
<sequence length="207" mass="23092">MSDDKREQSGEPHAPQVLNTSKAAVPWCGIFWIGAILANGALVLALAAVVYHYEQKLQASTAALSGRLQTCTDEKRALHEMWSADKTDENRQLNELRRKGHNEKAAANARYGKCVKEQRALKAAAEAELKAYQKKCKDTTIAPPPKQSLRPRTQEAPATLNYQRKLPLRHPPLQTRRVREPSEADADGFAGVDDQITWHKSRTGDDE</sequence>
<feature type="transmembrane region" description="Helical" evidence="2">
    <location>
        <begin position="30"/>
        <end position="51"/>
    </location>
</feature>
<accession>A0A7S1SUD7</accession>
<evidence type="ECO:0000256" key="2">
    <source>
        <dbReference type="SAM" id="Phobius"/>
    </source>
</evidence>
<reference evidence="3" key="1">
    <citation type="submission" date="2021-01" db="EMBL/GenBank/DDBJ databases">
        <authorList>
            <person name="Corre E."/>
            <person name="Pelletier E."/>
            <person name="Niang G."/>
            <person name="Scheremetjew M."/>
            <person name="Finn R."/>
            <person name="Kale V."/>
            <person name="Holt S."/>
            <person name="Cochrane G."/>
            <person name="Meng A."/>
            <person name="Brown T."/>
            <person name="Cohen L."/>
        </authorList>
    </citation>
    <scope>NUCLEOTIDE SEQUENCE</scope>
    <source>
        <strain evidence="3">PLY429</strain>
    </source>
</reference>
<evidence type="ECO:0000256" key="1">
    <source>
        <dbReference type="SAM" id="MobiDB-lite"/>
    </source>
</evidence>
<keyword evidence="2" id="KW-0472">Membrane</keyword>
<keyword evidence="2" id="KW-0812">Transmembrane</keyword>
<feature type="region of interest" description="Disordered" evidence="1">
    <location>
        <begin position="139"/>
        <end position="207"/>
    </location>
</feature>
<evidence type="ECO:0000313" key="3">
    <source>
        <dbReference type="EMBL" id="CAD9209049.1"/>
    </source>
</evidence>
<name>A0A7S1SUD7_9CHLO</name>
<keyword evidence="2" id="KW-1133">Transmembrane helix</keyword>
<proteinExistence type="predicted"/>
<organism evidence="3">
    <name type="scientific">Tetraselmis chuii</name>
    <dbReference type="NCBI Taxonomy" id="63592"/>
    <lineage>
        <taxon>Eukaryota</taxon>
        <taxon>Viridiplantae</taxon>
        <taxon>Chlorophyta</taxon>
        <taxon>core chlorophytes</taxon>
        <taxon>Chlorodendrophyceae</taxon>
        <taxon>Chlorodendrales</taxon>
        <taxon>Chlorodendraceae</taxon>
        <taxon>Tetraselmis</taxon>
    </lineage>
</organism>
<gene>
    <name evidence="3" type="ORF">TCHU04912_LOCUS11287</name>
</gene>
<dbReference type="EMBL" id="HBGG01021699">
    <property type="protein sequence ID" value="CAD9209049.1"/>
    <property type="molecule type" value="Transcribed_RNA"/>
</dbReference>
<dbReference type="AlphaFoldDB" id="A0A7S1SUD7"/>